<evidence type="ECO:0000259" key="10">
    <source>
        <dbReference type="PROSITE" id="PS50850"/>
    </source>
</evidence>
<feature type="transmembrane region" description="Helical" evidence="8">
    <location>
        <begin position="209"/>
        <end position="232"/>
    </location>
</feature>
<evidence type="ECO:0000313" key="12">
    <source>
        <dbReference type="Proteomes" id="UP000004840"/>
    </source>
</evidence>
<dbReference type="PROSITE" id="PS00216">
    <property type="entry name" value="SUGAR_TRANSPORT_1"/>
    <property type="match status" value="1"/>
</dbReference>
<feature type="transmembrane region" description="Helical" evidence="8">
    <location>
        <begin position="41"/>
        <end position="59"/>
    </location>
</feature>
<evidence type="ECO:0000256" key="1">
    <source>
        <dbReference type="ARBA" id="ARBA00004651"/>
    </source>
</evidence>
<keyword evidence="6 8" id="KW-1133">Transmembrane helix</keyword>
<keyword evidence="7 8" id="KW-0472">Membrane</keyword>
<evidence type="ECO:0000256" key="2">
    <source>
        <dbReference type="ARBA" id="ARBA00006236"/>
    </source>
</evidence>
<dbReference type="NCBIfam" id="TIGR00710">
    <property type="entry name" value="efflux_Bcr_CflA"/>
    <property type="match status" value="1"/>
</dbReference>
<sequence>MAISLLLALALLSATAPFATDMYLPTLPAISEEFNAPDSVVQLTLSGFFVGMAVGQLTVGPISDAIGRRKLLIGGAIVALVASAMAALAPSIAVFVIARVLQGLGGGACVVLSRAMVPDLLFGREAAKTFSMLMAILAIAPAIAPIAGGLLAEPIGWRGIYWVLTALHAAQLLVVLLIVPETGGKSPAGGSFLRRVLGNYASVLKSLRFWGFLTSMAFAFASMFCYIAASAFVFQYEFGFSPRAYAAAFALNAAGMCVGSFVNSRYIDKLGTKKMLLGGVAMAVTGNVLLFIVAMSGAGVGWLVLALLLCVSPNGVIMGNSTAMATGVMRERAGSVTAIMGFGQSVLAAAVGPIMGLGGNTALTMSIGMFICILISGCGALLATRGYSD</sequence>
<accession>G7HY83</accession>
<dbReference type="InterPro" id="IPR020846">
    <property type="entry name" value="MFS_dom"/>
</dbReference>
<comment type="caution">
    <text evidence="11">The sequence shown here is derived from an EMBL/GenBank/DDBJ whole genome shotgun (WGS) entry which is preliminary data.</text>
</comment>
<feature type="transmembrane region" description="Helical" evidence="8">
    <location>
        <begin position="129"/>
        <end position="147"/>
    </location>
</feature>
<reference evidence="11 12" key="1">
    <citation type="journal article" date="2012" name="J. Bacteriol.">
        <title>Genome Sequence of Corynebacterium casei UCMA 3821, Isolated from a Smear-Ripened Cheese.</title>
        <authorList>
            <person name="Monnet C."/>
            <person name="Loux V."/>
            <person name="Bento P."/>
            <person name="Gibrat J.F."/>
            <person name="Straub C."/>
            <person name="Bonnarme P."/>
            <person name="Landaud S."/>
            <person name="Irlinger F."/>
        </authorList>
    </citation>
    <scope>NUCLEOTIDE SEQUENCE [LARGE SCALE GENOMIC DNA]</scope>
    <source>
        <strain evidence="11 12">UCMA 3821</strain>
    </source>
</reference>
<name>G7HY83_9CORY</name>
<evidence type="ECO:0000256" key="6">
    <source>
        <dbReference type="ARBA" id="ARBA00022989"/>
    </source>
</evidence>
<comment type="similarity">
    <text evidence="2">Belongs to the major facilitator superfamily. Bcr/CmlA family.</text>
</comment>
<evidence type="ECO:0000256" key="7">
    <source>
        <dbReference type="ARBA" id="ARBA00023136"/>
    </source>
</evidence>
<feature type="transmembrane region" description="Helical" evidence="8">
    <location>
        <begin position="159"/>
        <end position="179"/>
    </location>
</feature>
<feature type="domain" description="Major facilitator superfamily (MFS) profile" evidence="10">
    <location>
        <begin position="5"/>
        <end position="389"/>
    </location>
</feature>
<feature type="transmembrane region" description="Helical" evidence="8">
    <location>
        <begin position="71"/>
        <end position="98"/>
    </location>
</feature>
<dbReference type="EMBL" id="CAFW01000077">
    <property type="protein sequence ID" value="CCE55148.1"/>
    <property type="molecule type" value="Genomic_DNA"/>
</dbReference>
<proteinExistence type="inferred from homology"/>
<feature type="transmembrane region" description="Helical" evidence="8">
    <location>
        <begin position="333"/>
        <end position="356"/>
    </location>
</feature>
<dbReference type="PROSITE" id="PS50850">
    <property type="entry name" value="MFS"/>
    <property type="match status" value="1"/>
</dbReference>
<dbReference type="GO" id="GO:0042910">
    <property type="term" value="F:xenobiotic transmembrane transporter activity"/>
    <property type="evidence" value="ECO:0007669"/>
    <property type="project" value="InterPro"/>
</dbReference>
<dbReference type="SUPFAM" id="SSF103473">
    <property type="entry name" value="MFS general substrate transporter"/>
    <property type="match status" value="1"/>
</dbReference>
<dbReference type="InterPro" id="IPR011701">
    <property type="entry name" value="MFS"/>
</dbReference>
<dbReference type="GO" id="GO:1990961">
    <property type="term" value="P:xenobiotic detoxification by transmembrane export across the plasma membrane"/>
    <property type="evidence" value="ECO:0007669"/>
    <property type="project" value="InterPro"/>
</dbReference>
<comment type="subcellular location">
    <subcellularLocation>
        <location evidence="1">Cell membrane</location>
        <topology evidence="1">Multi-pass membrane protein</topology>
    </subcellularLocation>
</comment>
<dbReference type="InterPro" id="IPR004812">
    <property type="entry name" value="Efflux_drug-R_Bcr/CmlA"/>
</dbReference>
<feature type="transmembrane region" description="Helical" evidence="8">
    <location>
        <begin position="275"/>
        <end position="294"/>
    </location>
</feature>
<dbReference type="InterPro" id="IPR036259">
    <property type="entry name" value="MFS_trans_sf"/>
</dbReference>
<evidence type="ECO:0000256" key="9">
    <source>
        <dbReference type="SAM" id="SignalP"/>
    </source>
</evidence>
<dbReference type="InterPro" id="IPR005829">
    <property type="entry name" value="Sugar_transporter_CS"/>
</dbReference>
<keyword evidence="5 8" id="KW-0812">Transmembrane</keyword>
<evidence type="ECO:0000256" key="4">
    <source>
        <dbReference type="ARBA" id="ARBA00022475"/>
    </source>
</evidence>
<dbReference type="Gene3D" id="1.20.1720.10">
    <property type="entry name" value="Multidrug resistance protein D"/>
    <property type="match status" value="1"/>
</dbReference>
<feature type="transmembrane region" description="Helical" evidence="8">
    <location>
        <begin position="244"/>
        <end position="263"/>
    </location>
</feature>
<evidence type="ECO:0000256" key="5">
    <source>
        <dbReference type="ARBA" id="ARBA00022692"/>
    </source>
</evidence>
<dbReference type="RefSeq" id="WP_006822624.1">
    <property type="nucleotide sequence ID" value="NZ_CAFW01000077.1"/>
</dbReference>
<dbReference type="GO" id="GO:0005886">
    <property type="term" value="C:plasma membrane"/>
    <property type="evidence" value="ECO:0007669"/>
    <property type="project" value="UniProtKB-SubCell"/>
</dbReference>
<protein>
    <submittedName>
        <fullName evidence="11">MFS superfamily transporter</fullName>
    </submittedName>
</protein>
<feature type="transmembrane region" description="Helical" evidence="8">
    <location>
        <begin position="104"/>
        <end position="122"/>
    </location>
</feature>
<evidence type="ECO:0000313" key="11">
    <source>
        <dbReference type="EMBL" id="CCE55148.1"/>
    </source>
</evidence>
<dbReference type="PANTHER" id="PTHR23502">
    <property type="entry name" value="MAJOR FACILITATOR SUPERFAMILY"/>
    <property type="match status" value="1"/>
</dbReference>
<dbReference type="AlphaFoldDB" id="G7HY83"/>
<gene>
    <name evidence="11" type="ORF">CCAS_08185</name>
</gene>
<keyword evidence="3" id="KW-0813">Transport</keyword>
<feature type="signal peptide" evidence="9">
    <location>
        <begin position="1"/>
        <end position="19"/>
    </location>
</feature>
<feature type="transmembrane region" description="Helical" evidence="8">
    <location>
        <begin position="362"/>
        <end position="383"/>
    </location>
</feature>
<evidence type="ECO:0000256" key="8">
    <source>
        <dbReference type="SAM" id="Phobius"/>
    </source>
</evidence>
<keyword evidence="4" id="KW-1003">Cell membrane</keyword>
<keyword evidence="9" id="KW-0732">Signal</keyword>
<dbReference type="CDD" id="cd17320">
    <property type="entry name" value="MFS_MdfA_MDR_like"/>
    <property type="match status" value="1"/>
</dbReference>
<feature type="transmembrane region" description="Helical" evidence="8">
    <location>
        <begin position="300"/>
        <end position="321"/>
    </location>
</feature>
<organism evidence="11 12">
    <name type="scientific">Corynebacterium casei UCMA 3821</name>
    <dbReference type="NCBI Taxonomy" id="1110505"/>
    <lineage>
        <taxon>Bacteria</taxon>
        <taxon>Bacillati</taxon>
        <taxon>Actinomycetota</taxon>
        <taxon>Actinomycetes</taxon>
        <taxon>Mycobacteriales</taxon>
        <taxon>Corynebacteriaceae</taxon>
        <taxon>Corynebacterium</taxon>
    </lineage>
</organism>
<feature type="chain" id="PRO_5003496388" evidence="9">
    <location>
        <begin position="20"/>
        <end position="389"/>
    </location>
</feature>
<evidence type="ECO:0000256" key="3">
    <source>
        <dbReference type="ARBA" id="ARBA00022448"/>
    </source>
</evidence>
<dbReference type="Proteomes" id="UP000004840">
    <property type="component" value="Unassembled WGS sequence"/>
</dbReference>
<dbReference type="PANTHER" id="PTHR23502:SF132">
    <property type="entry name" value="POLYAMINE TRANSPORTER 2-RELATED"/>
    <property type="match status" value="1"/>
</dbReference>
<dbReference type="Pfam" id="PF07690">
    <property type="entry name" value="MFS_1"/>
    <property type="match status" value="1"/>
</dbReference>